<gene>
    <name evidence="2" type="ORF">S01H1_52938</name>
</gene>
<evidence type="ECO:0000256" key="1">
    <source>
        <dbReference type="SAM" id="Phobius"/>
    </source>
</evidence>
<dbReference type="AlphaFoldDB" id="X0WA54"/>
<accession>X0WA54</accession>
<proteinExistence type="predicted"/>
<evidence type="ECO:0000313" key="2">
    <source>
        <dbReference type="EMBL" id="GAG20102.1"/>
    </source>
</evidence>
<comment type="caution">
    <text evidence="2">The sequence shown here is derived from an EMBL/GenBank/DDBJ whole genome shotgun (WGS) entry which is preliminary data.</text>
</comment>
<organism evidence="2">
    <name type="scientific">marine sediment metagenome</name>
    <dbReference type="NCBI Taxonomy" id="412755"/>
    <lineage>
        <taxon>unclassified sequences</taxon>
        <taxon>metagenomes</taxon>
        <taxon>ecological metagenomes</taxon>
    </lineage>
</organism>
<protein>
    <recommendedName>
        <fullName evidence="3">DUF401 family protein</fullName>
    </recommendedName>
</protein>
<dbReference type="PANTHER" id="PTHR39556:SF1">
    <property type="entry name" value="PROTEIN, PUTATIVE-RELATED"/>
    <property type="match status" value="1"/>
</dbReference>
<reference evidence="2" key="1">
    <citation type="journal article" date="2014" name="Front. Microbiol.">
        <title>High frequency of phylogenetically diverse reductive dehalogenase-homologous genes in deep subseafloor sedimentary metagenomes.</title>
        <authorList>
            <person name="Kawai M."/>
            <person name="Futagami T."/>
            <person name="Toyoda A."/>
            <person name="Takaki Y."/>
            <person name="Nishi S."/>
            <person name="Hori S."/>
            <person name="Arai W."/>
            <person name="Tsubouchi T."/>
            <person name="Morono Y."/>
            <person name="Uchiyama I."/>
            <person name="Ito T."/>
            <person name="Fujiyama A."/>
            <person name="Inagaki F."/>
            <person name="Takami H."/>
        </authorList>
    </citation>
    <scope>NUCLEOTIDE SEQUENCE</scope>
    <source>
        <strain evidence="2">Expedition CK06-06</strain>
    </source>
</reference>
<keyword evidence="1" id="KW-0812">Transmembrane</keyword>
<keyword evidence="1" id="KW-1133">Transmembrane helix</keyword>
<dbReference type="Pfam" id="PF04165">
    <property type="entry name" value="DUF401"/>
    <property type="match status" value="1"/>
</dbReference>
<dbReference type="InterPro" id="IPR007294">
    <property type="entry name" value="DUF401"/>
</dbReference>
<name>X0WA54_9ZZZZ</name>
<feature type="non-terminal residue" evidence="2">
    <location>
        <position position="219"/>
    </location>
</feature>
<evidence type="ECO:0008006" key="3">
    <source>
        <dbReference type="Google" id="ProtNLM"/>
    </source>
</evidence>
<dbReference type="EMBL" id="BARS01034246">
    <property type="protein sequence ID" value="GAG20102.1"/>
    <property type="molecule type" value="Genomic_DNA"/>
</dbReference>
<feature type="transmembrane region" description="Helical" evidence="1">
    <location>
        <begin position="57"/>
        <end position="74"/>
    </location>
</feature>
<sequence>MLKLAFVFGLIILLLSRRWNLGYVLLLGSALLGLLFGLPAPEILEQGLIAALDLKTLRLVAAVLLISTLGELLREVASMQQMVSSLQELVTDRRVVLAIIPAFIGLLPMPGGAMLSAPMIQEIGTELKLSPERKTYLNYWFRHVWEYIFPLYPALVLAEGVLGIPLSRLVLTQAPLTLSAIVAGALVGLRQIGGPGEARTAVGGAGRWHSLQVMALSIW</sequence>
<keyword evidence="1" id="KW-0472">Membrane</keyword>
<feature type="transmembrane region" description="Helical" evidence="1">
    <location>
        <begin position="95"/>
        <end position="120"/>
    </location>
</feature>
<dbReference type="PANTHER" id="PTHR39556">
    <property type="entry name" value="PROTEIN, PUTATIVE-RELATED"/>
    <property type="match status" value="1"/>
</dbReference>